<proteinExistence type="predicted"/>
<evidence type="ECO:0000313" key="1">
    <source>
        <dbReference type="EMBL" id="GIY30922.1"/>
    </source>
</evidence>
<name>A0AAV4SBR7_CAEEX</name>
<evidence type="ECO:0000313" key="2">
    <source>
        <dbReference type="Proteomes" id="UP001054945"/>
    </source>
</evidence>
<keyword evidence="2" id="KW-1185">Reference proteome</keyword>
<dbReference type="Proteomes" id="UP001054945">
    <property type="component" value="Unassembled WGS sequence"/>
</dbReference>
<dbReference type="EMBL" id="BPLR01009293">
    <property type="protein sequence ID" value="GIY30922.1"/>
    <property type="molecule type" value="Genomic_DNA"/>
</dbReference>
<protein>
    <submittedName>
        <fullName evidence="1">Uncharacterized protein</fullName>
    </submittedName>
</protein>
<accession>A0AAV4SBR7</accession>
<reference evidence="1 2" key="1">
    <citation type="submission" date="2021-06" db="EMBL/GenBank/DDBJ databases">
        <title>Caerostris extrusa draft genome.</title>
        <authorList>
            <person name="Kono N."/>
            <person name="Arakawa K."/>
        </authorList>
    </citation>
    <scope>NUCLEOTIDE SEQUENCE [LARGE SCALE GENOMIC DNA]</scope>
</reference>
<gene>
    <name evidence="1" type="ORF">CEXT_339161</name>
</gene>
<comment type="caution">
    <text evidence="1">The sequence shown here is derived from an EMBL/GenBank/DDBJ whole genome shotgun (WGS) entry which is preliminary data.</text>
</comment>
<organism evidence="1 2">
    <name type="scientific">Caerostris extrusa</name>
    <name type="common">Bark spider</name>
    <name type="synonym">Caerostris bankana</name>
    <dbReference type="NCBI Taxonomy" id="172846"/>
    <lineage>
        <taxon>Eukaryota</taxon>
        <taxon>Metazoa</taxon>
        <taxon>Ecdysozoa</taxon>
        <taxon>Arthropoda</taxon>
        <taxon>Chelicerata</taxon>
        <taxon>Arachnida</taxon>
        <taxon>Araneae</taxon>
        <taxon>Araneomorphae</taxon>
        <taxon>Entelegynae</taxon>
        <taxon>Araneoidea</taxon>
        <taxon>Araneidae</taxon>
        <taxon>Caerostris</taxon>
    </lineage>
</organism>
<dbReference type="AlphaFoldDB" id="A0AAV4SBR7"/>
<sequence>MKSIITRNHREKSELQMKSFTWLNAKEADMASKLYTASFMRLTMVARNTICCRISAQIFIRLPNLKKGVLTQDEDIPYASFTVIV</sequence>